<dbReference type="Proteomes" id="UP001165489">
    <property type="component" value="Unassembled WGS sequence"/>
</dbReference>
<reference evidence="3" key="1">
    <citation type="submission" date="2022-03" db="EMBL/GenBank/DDBJ databases">
        <title>De novo assembled genomes of Belliella spp. (Cyclobacteriaceae) strains.</title>
        <authorList>
            <person name="Szabo A."/>
            <person name="Korponai K."/>
            <person name="Felfoldi T."/>
        </authorList>
    </citation>
    <scope>NUCLEOTIDE SEQUENCE</scope>
    <source>
        <strain evidence="3">DSM 111904</strain>
    </source>
</reference>
<organism evidence="3 4">
    <name type="scientific">Belliella filtrata</name>
    <dbReference type="NCBI Taxonomy" id="2923435"/>
    <lineage>
        <taxon>Bacteria</taxon>
        <taxon>Pseudomonadati</taxon>
        <taxon>Bacteroidota</taxon>
        <taxon>Cytophagia</taxon>
        <taxon>Cytophagales</taxon>
        <taxon>Cyclobacteriaceae</taxon>
        <taxon>Belliella</taxon>
    </lineage>
</organism>
<dbReference type="Pfam" id="PF04397">
    <property type="entry name" value="LytTR"/>
    <property type="match status" value="1"/>
</dbReference>
<dbReference type="GO" id="GO:0003677">
    <property type="term" value="F:DNA binding"/>
    <property type="evidence" value="ECO:0007669"/>
    <property type="project" value="UniProtKB-KW"/>
</dbReference>
<dbReference type="SUPFAM" id="SSF52172">
    <property type="entry name" value="CheY-like"/>
    <property type="match status" value="1"/>
</dbReference>
<gene>
    <name evidence="3" type="ORF">MM239_13480</name>
</gene>
<dbReference type="InterPro" id="IPR007492">
    <property type="entry name" value="LytTR_DNA-bd_dom"/>
</dbReference>
<dbReference type="SMART" id="SM00850">
    <property type="entry name" value="LytTR"/>
    <property type="match status" value="1"/>
</dbReference>
<dbReference type="Pfam" id="PF00072">
    <property type="entry name" value="Response_reg"/>
    <property type="match status" value="1"/>
</dbReference>
<sequence>MYKVIIIEDEPDAQELLIAYIHQAFTNKFDIVAKCFSADEGFVAIQKHEPDLVFLDIQMPQKTGIELLKELVNINFEVIFTTAYENYAIEVINNFQPLAYLTKTIDPDELKRVLVNFDHKHKQSKATNNYIGISTVDEKFKILKSEIAFMKGQGSYTDIKLINNKDIITTSKGLKTYDYLTDNEKFIKTSQSHIVNFDFVKSFKTKDQVLILTNGDQIPVSGSYKAKVAKKFE</sequence>
<name>A0ABS9V228_9BACT</name>
<dbReference type="PANTHER" id="PTHR45526:SF1">
    <property type="entry name" value="TRANSCRIPTIONAL REGULATORY PROTEIN DCUR-RELATED"/>
    <property type="match status" value="1"/>
</dbReference>
<dbReference type="EMBL" id="JAKZGP010000036">
    <property type="protein sequence ID" value="MCH7410413.1"/>
    <property type="molecule type" value="Genomic_DNA"/>
</dbReference>
<dbReference type="RefSeq" id="WP_241348777.1">
    <property type="nucleotide sequence ID" value="NZ_JAKZGP010000036.1"/>
</dbReference>
<protein>
    <submittedName>
        <fullName evidence="3">LytTR family DNA-binding domain-containing protein</fullName>
    </submittedName>
</protein>
<dbReference type="SMART" id="SM00448">
    <property type="entry name" value="REC"/>
    <property type="match status" value="1"/>
</dbReference>
<keyword evidence="1" id="KW-0597">Phosphoprotein</keyword>
<dbReference type="InterPro" id="IPR001789">
    <property type="entry name" value="Sig_transdc_resp-reg_receiver"/>
</dbReference>
<evidence type="ECO:0000313" key="3">
    <source>
        <dbReference type="EMBL" id="MCH7410413.1"/>
    </source>
</evidence>
<dbReference type="PROSITE" id="PS50110">
    <property type="entry name" value="RESPONSE_REGULATORY"/>
    <property type="match status" value="1"/>
</dbReference>
<evidence type="ECO:0000313" key="4">
    <source>
        <dbReference type="Proteomes" id="UP001165489"/>
    </source>
</evidence>
<keyword evidence="4" id="KW-1185">Reference proteome</keyword>
<dbReference type="InterPro" id="IPR011006">
    <property type="entry name" value="CheY-like_superfamily"/>
</dbReference>
<feature type="modified residue" description="4-aspartylphosphate" evidence="1">
    <location>
        <position position="56"/>
    </location>
</feature>
<feature type="domain" description="Response regulatory" evidence="2">
    <location>
        <begin position="3"/>
        <end position="118"/>
    </location>
</feature>
<dbReference type="PANTHER" id="PTHR45526">
    <property type="entry name" value="TRANSCRIPTIONAL REGULATORY PROTEIN DPIA"/>
    <property type="match status" value="1"/>
</dbReference>
<comment type="caution">
    <text evidence="3">The sequence shown here is derived from an EMBL/GenBank/DDBJ whole genome shotgun (WGS) entry which is preliminary data.</text>
</comment>
<dbReference type="Gene3D" id="2.40.50.1020">
    <property type="entry name" value="LytTr DNA-binding domain"/>
    <property type="match status" value="1"/>
</dbReference>
<accession>A0ABS9V228</accession>
<evidence type="ECO:0000256" key="1">
    <source>
        <dbReference type="PROSITE-ProRule" id="PRU00169"/>
    </source>
</evidence>
<evidence type="ECO:0000259" key="2">
    <source>
        <dbReference type="PROSITE" id="PS50110"/>
    </source>
</evidence>
<proteinExistence type="predicted"/>
<dbReference type="Gene3D" id="3.40.50.2300">
    <property type="match status" value="1"/>
</dbReference>
<dbReference type="InterPro" id="IPR051271">
    <property type="entry name" value="2C-system_Tx_regulators"/>
</dbReference>
<keyword evidence="3" id="KW-0238">DNA-binding</keyword>